<keyword evidence="2" id="KW-1185">Reference proteome</keyword>
<dbReference type="EMBL" id="CP022163">
    <property type="protein sequence ID" value="ATB29039.1"/>
    <property type="molecule type" value="Genomic_DNA"/>
</dbReference>
<dbReference type="KEGG" id="mbd:MEBOL_002488"/>
<proteinExistence type="predicted"/>
<reference evidence="1 2" key="1">
    <citation type="submission" date="2017-06" db="EMBL/GenBank/DDBJ databases">
        <authorList>
            <person name="Kim H.J."/>
            <person name="Triplett B.A."/>
        </authorList>
    </citation>
    <scope>NUCLEOTIDE SEQUENCE [LARGE SCALE GENOMIC DNA]</scope>
    <source>
        <strain evidence="1 2">DSM 14713</strain>
    </source>
</reference>
<keyword evidence="1" id="KW-0449">Lipoprotein</keyword>
<organism evidence="1 2">
    <name type="scientific">Melittangium boletus DSM 14713</name>
    <dbReference type="NCBI Taxonomy" id="1294270"/>
    <lineage>
        <taxon>Bacteria</taxon>
        <taxon>Pseudomonadati</taxon>
        <taxon>Myxococcota</taxon>
        <taxon>Myxococcia</taxon>
        <taxon>Myxococcales</taxon>
        <taxon>Cystobacterineae</taxon>
        <taxon>Archangiaceae</taxon>
        <taxon>Melittangium</taxon>
    </lineage>
</organism>
<dbReference type="RefSeq" id="WP_095977661.1">
    <property type="nucleotide sequence ID" value="NZ_CP022163.1"/>
</dbReference>
<dbReference type="AlphaFoldDB" id="A0A250IB02"/>
<dbReference type="OrthoDB" id="5495209at2"/>
<dbReference type="Proteomes" id="UP000217289">
    <property type="component" value="Chromosome"/>
</dbReference>
<evidence type="ECO:0000313" key="1">
    <source>
        <dbReference type="EMBL" id="ATB29039.1"/>
    </source>
</evidence>
<evidence type="ECO:0000313" key="2">
    <source>
        <dbReference type="Proteomes" id="UP000217289"/>
    </source>
</evidence>
<gene>
    <name evidence="1" type="ORF">MEBOL_002488</name>
</gene>
<protein>
    <submittedName>
        <fullName evidence="1">Lipoprotein</fullName>
    </submittedName>
</protein>
<dbReference type="PROSITE" id="PS51257">
    <property type="entry name" value="PROKAR_LIPOPROTEIN"/>
    <property type="match status" value="1"/>
</dbReference>
<accession>A0A250IB02</accession>
<sequence>MSARPLLLSLLVLTGCPKGDDAPSLLAGARQRLAAREGRLTSYVLEGTAQEGTQTMGFQFAWRAPQKMLGTLGAPTPRTWAWDGTHLFERDDAARTFFTYQDTLTPERRVGVLTALFSPFTPEGFRAPLLPGEGVSARRATHALAPEAVELTVKPAGSDVEVTYVMRWPSMDFLAKRMRSGADTSELRVEEEQCEARLELCVPRKLTQWAGAQLVAQTVITRVELNPTLPAETFTLTAPKGYDVGMKTFAAEQAP</sequence>
<name>A0A250IB02_9BACT</name>